<dbReference type="PROSITE" id="PS50297">
    <property type="entry name" value="ANK_REP_REGION"/>
    <property type="match status" value="1"/>
</dbReference>
<dbReference type="Proteomes" id="UP000027238">
    <property type="component" value="Unassembled WGS sequence"/>
</dbReference>
<dbReference type="STRING" id="1173701.A0A066X7W2"/>
<dbReference type="OrthoDB" id="4772757at2759"/>
<feature type="repeat" description="ANK" evidence="3">
    <location>
        <begin position="175"/>
        <end position="207"/>
    </location>
</feature>
<evidence type="ECO:0000313" key="6">
    <source>
        <dbReference type="Proteomes" id="UP000027238"/>
    </source>
</evidence>
<proteinExistence type="predicted"/>
<gene>
    <name evidence="5" type="ORF">CSUB01_03207</name>
</gene>
<feature type="repeat" description="ANK" evidence="3">
    <location>
        <begin position="142"/>
        <end position="174"/>
    </location>
</feature>
<dbReference type="InterPro" id="IPR002110">
    <property type="entry name" value="Ankyrin_rpt"/>
</dbReference>
<keyword evidence="2 3" id="KW-0040">ANK repeat</keyword>
<dbReference type="EMBL" id="JMSE01001200">
    <property type="protein sequence ID" value="KDN63744.1"/>
    <property type="molecule type" value="Genomic_DNA"/>
</dbReference>
<evidence type="ECO:0000313" key="5">
    <source>
        <dbReference type="EMBL" id="KDN63744.1"/>
    </source>
</evidence>
<evidence type="ECO:0000256" key="3">
    <source>
        <dbReference type="PROSITE-ProRule" id="PRU00023"/>
    </source>
</evidence>
<sequence length="225" mass="24799">MATRIDTALSLFDVHRRLDGANDLLQNYRSLVPFLSPPPQEEVLNRIRLSHSSAREFLLREIQVQIATASIPITLAALAYVKSIKETPEETLEDFPLAHRAVSMMFEFASSALSTSLQAAGYDDIIRLLLQHGADINAGYNESYAPLQAASRFGRLNTVKILLEHEANAEADNKLSDNPLVLASRNGYVEVVKLLLDSGVQMEGDASPGNNATQYRFTRLRDGTG</sequence>
<name>A0A066X7W2_COLSU</name>
<keyword evidence="1" id="KW-0677">Repeat</keyword>
<dbReference type="PANTHER" id="PTHR24198:SF165">
    <property type="entry name" value="ANKYRIN REPEAT-CONTAINING PROTEIN-RELATED"/>
    <property type="match status" value="1"/>
</dbReference>
<comment type="caution">
    <text evidence="5">The sequence shown here is derived from an EMBL/GenBank/DDBJ whole genome shotgun (WGS) entry which is preliminary data.</text>
</comment>
<dbReference type="PANTHER" id="PTHR24198">
    <property type="entry name" value="ANKYRIN REPEAT AND PROTEIN KINASE DOMAIN-CONTAINING PROTEIN"/>
    <property type="match status" value="1"/>
</dbReference>
<evidence type="ECO:0000256" key="2">
    <source>
        <dbReference type="ARBA" id="ARBA00023043"/>
    </source>
</evidence>
<organism evidence="5 6">
    <name type="scientific">Colletotrichum sublineola</name>
    <name type="common">Sorghum anthracnose fungus</name>
    <dbReference type="NCBI Taxonomy" id="1173701"/>
    <lineage>
        <taxon>Eukaryota</taxon>
        <taxon>Fungi</taxon>
        <taxon>Dikarya</taxon>
        <taxon>Ascomycota</taxon>
        <taxon>Pezizomycotina</taxon>
        <taxon>Sordariomycetes</taxon>
        <taxon>Hypocreomycetidae</taxon>
        <taxon>Glomerellales</taxon>
        <taxon>Glomerellaceae</taxon>
        <taxon>Colletotrichum</taxon>
        <taxon>Colletotrichum graminicola species complex</taxon>
    </lineage>
</organism>
<dbReference type="InterPro" id="IPR036770">
    <property type="entry name" value="Ankyrin_rpt-contain_sf"/>
</dbReference>
<dbReference type="SUPFAM" id="SSF48403">
    <property type="entry name" value="Ankyrin repeat"/>
    <property type="match status" value="1"/>
</dbReference>
<dbReference type="Pfam" id="PF12796">
    <property type="entry name" value="Ank_2"/>
    <property type="match status" value="1"/>
</dbReference>
<dbReference type="PROSITE" id="PS50088">
    <property type="entry name" value="ANK_REPEAT"/>
    <property type="match status" value="2"/>
</dbReference>
<accession>A0A066X7W2</accession>
<dbReference type="HOGENOM" id="CLU_1229854_0_0_1"/>
<protein>
    <submittedName>
        <fullName evidence="5">Uncharacterized protein</fullName>
    </submittedName>
</protein>
<dbReference type="AlphaFoldDB" id="A0A066X7W2"/>
<keyword evidence="6" id="KW-1185">Reference proteome</keyword>
<feature type="region of interest" description="Disordered" evidence="4">
    <location>
        <begin position="203"/>
        <end position="225"/>
    </location>
</feature>
<dbReference type="eggNOG" id="KOG0504">
    <property type="taxonomic scope" value="Eukaryota"/>
</dbReference>
<evidence type="ECO:0000256" key="1">
    <source>
        <dbReference type="ARBA" id="ARBA00022737"/>
    </source>
</evidence>
<reference evidence="6" key="1">
    <citation type="journal article" date="2014" name="Genome Announc.">
        <title>Draft genome sequence of Colletotrichum sublineola, a destructive pathogen of cultivated sorghum.</title>
        <authorList>
            <person name="Baroncelli R."/>
            <person name="Sanz-Martin J.M."/>
            <person name="Rech G.E."/>
            <person name="Sukno S.A."/>
            <person name="Thon M.R."/>
        </authorList>
    </citation>
    <scope>NUCLEOTIDE SEQUENCE [LARGE SCALE GENOMIC DNA]</scope>
    <source>
        <strain evidence="6">TX430BB</strain>
    </source>
</reference>
<dbReference type="SMART" id="SM00248">
    <property type="entry name" value="ANK"/>
    <property type="match status" value="3"/>
</dbReference>
<dbReference type="Gene3D" id="1.25.40.20">
    <property type="entry name" value="Ankyrin repeat-containing domain"/>
    <property type="match status" value="1"/>
</dbReference>
<evidence type="ECO:0000256" key="4">
    <source>
        <dbReference type="SAM" id="MobiDB-lite"/>
    </source>
</evidence>